<dbReference type="InterPro" id="IPR049445">
    <property type="entry name" value="TetR_SbtR-like_C"/>
</dbReference>
<dbReference type="SUPFAM" id="SSF46689">
    <property type="entry name" value="Homeodomain-like"/>
    <property type="match status" value="1"/>
</dbReference>
<dbReference type="RefSeq" id="WP_274263780.1">
    <property type="nucleotide sequence ID" value="NZ_JAQZCI010000001.1"/>
</dbReference>
<dbReference type="Gene3D" id="1.10.357.10">
    <property type="entry name" value="Tetracycline Repressor, domain 2"/>
    <property type="match status" value="1"/>
</dbReference>
<dbReference type="Pfam" id="PF00440">
    <property type="entry name" value="TetR_N"/>
    <property type="match status" value="1"/>
</dbReference>
<dbReference type="SUPFAM" id="SSF48498">
    <property type="entry name" value="Tetracyclin repressor-like, C-terminal domain"/>
    <property type="match status" value="1"/>
</dbReference>
<feature type="DNA-binding region" description="H-T-H motif" evidence="4">
    <location>
        <begin position="37"/>
        <end position="56"/>
    </location>
</feature>
<dbReference type="PANTHER" id="PTHR30055:SF234">
    <property type="entry name" value="HTH-TYPE TRANSCRIPTIONAL REGULATOR BETI"/>
    <property type="match status" value="1"/>
</dbReference>
<dbReference type="PROSITE" id="PS01081">
    <property type="entry name" value="HTH_TETR_1"/>
    <property type="match status" value="1"/>
</dbReference>
<evidence type="ECO:0000256" key="4">
    <source>
        <dbReference type="PROSITE-ProRule" id="PRU00335"/>
    </source>
</evidence>
<dbReference type="Proteomes" id="UP001218170">
    <property type="component" value="Unassembled WGS sequence"/>
</dbReference>
<dbReference type="InterPro" id="IPR036271">
    <property type="entry name" value="Tet_transcr_reg_TetR-rel_C_sf"/>
</dbReference>
<reference evidence="6 7" key="1">
    <citation type="submission" date="2023-02" db="EMBL/GenBank/DDBJ databases">
        <title>Study of novel species of the Microbacterium genus.</title>
        <authorList>
            <person name="Arroyo-Herrera I."/>
            <person name="Roman-Ponce B."/>
            <person name="Vasquez-Murrieta M.S."/>
        </authorList>
    </citation>
    <scope>NUCLEOTIDE SEQUENCE [LARGE SCALE GENOMIC DNA]</scope>
    <source>
        <strain evidence="6 7">NE1TT3</strain>
    </source>
</reference>
<evidence type="ECO:0000259" key="5">
    <source>
        <dbReference type="PROSITE" id="PS50977"/>
    </source>
</evidence>
<evidence type="ECO:0000256" key="2">
    <source>
        <dbReference type="ARBA" id="ARBA00023125"/>
    </source>
</evidence>
<evidence type="ECO:0000313" key="7">
    <source>
        <dbReference type="Proteomes" id="UP001218170"/>
    </source>
</evidence>
<dbReference type="PRINTS" id="PR00455">
    <property type="entry name" value="HTHTETR"/>
</dbReference>
<keyword evidence="1" id="KW-0805">Transcription regulation</keyword>
<dbReference type="PANTHER" id="PTHR30055">
    <property type="entry name" value="HTH-TYPE TRANSCRIPTIONAL REGULATOR RUTR"/>
    <property type="match status" value="1"/>
</dbReference>
<dbReference type="InterPro" id="IPR023772">
    <property type="entry name" value="DNA-bd_HTH_TetR-type_CS"/>
</dbReference>
<protein>
    <submittedName>
        <fullName evidence="6">Helix-turn-helix domain containing protein</fullName>
    </submittedName>
</protein>
<comment type="caution">
    <text evidence="6">The sequence shown here is derived from an EMBL/GenBank/DDBJ whole genome shotgun (WGS) entry which is preliminary data.</text>
</comment>
<keyword evidence="3" id="KW-0804">Transcription</keyword>
<proteinExistence type="predicted"/>
<evidence type="ECO:0000313" key="6">
    <source>
        <dbReference type="EMBL" id="MDD7961169.1"/>
    </source>
</evidence>
<keyword evidence="7" id="KW-1185">Reference proteome</keyword>
<accession>A0ABT5SEC4</accession>
<dbReference type="InterPro" id="IPR050109">
    <property type="entry name" value="HTH-type_TetR-like_transc_reg"/>
</dbReference>
<keyword evidence="2 4" id="KW-0238">DNA-binding</keyword>
<evidence type="ECO:0000256" key="1">
    <source>
        <dbReference type="ARBA" id="ARBA00023015"/>
    </source>
</evidence>
<organism evidence="6 7">
    <name type="scientific">Microbacterium thalli</name>
    <dbReference type="NCBI Taxonomy" id="3027921"/>
    <lineage>
        <taxon>Bacteria</taxon>
        <taxon>Bacillati</taxon>
        <taxon>Actinomycetota</taxon>
        <taxon>Actinomycetes</taxon>
        <taxon>Micrococcales</taxon>
        <taxon>Microbacteriaceae</taxon>
        <taxon>Microbacterium</taxon>
    </lineage>
</organism>
<dbReference type="InterPro" id="IPR001647">
    <property type="entry name" value="HTH_TetR"/>
</dbReference>
<dbReference type="EMBL" id="JAQZCI010000001">
    <property type="protein sequence ID" value="MDD7961169.1"/>
    <property type="molecule type" value="Genomic_DNA"/>
</dbReference>
<sequence length="195" mass="20903">MTVTSRTRAPRSDGLRNRQHILDIARGHFAEHGISGSLDAIAKEAGVGPGTLYRHFHSKEALLAALLTARDDEIGARRDAITRSTSDAGDALAQWLDALIEWASAFDGLPEPLRAALGEIPSPLTSTCEGYVVETDRFLARAQDEGLARADVRGRDLFLMALAISWTRGAAMADGASTSLMPHILRAGWATATAR</sequence>
<dbReference type="Pfam" id="PF21597">
    <property type="entry name" value="TetR_C_43"/>
    <property type="match status" value="1"/>
</dbReference>
<gene>
    <name evidence="6" type="ORF">PUW80_02265</name>
</gene>
<feature type="domain" description="HTH tetR-type" evidence="5">
    <location>
        <begin position="15"/>
        <end position="74"/>
    </location>
</feature>
<dbReference type="InterPro" id="IPR009057">
    <property type="entry name" value="Homeodomain-like_sf"/>
</dbReference>
<dbReference type="PROSITE" id="PS50977">
    <property type="entry name" value="HTH_TETR_2"/>
    <property type="match status" value="1"/>
</dbReference>
<name>A0ABT5SEC4_9MICO</name>
<evidence type="ECO:0000256" key="3">
    <source>
        <dbReference type="ARBA" id="ARBA00023163"/>
    </source>
</evidence>